<dbReference type="KEGG" id="lpav:PLANPX_3639"/>
<gene>
    <name evidence="1" type="ORF">PLANPX_3639</name>
</gene>
<keyword evidence="2" id="KW-1185">Reference proteome</keyword>
<proteinExistence type="predicted"/>
<protein>
    <submittedName>
        <fullName evidence="1">Uncharacterized protein</fullName>
    </submittedName>
</protein>
<sequence length="85" mass="9254">MLNAEGGMLKEHFSRRSYAQIPSSAFRIHPSAFDLSPLRRLAYSRQKICCPAAPRLAPLRLNAGGAILCVGGWRFDAAPLIAITS</sequence>
<dbReference type="Proteomes" id="UP000326837">
    <property type="component" value="Chromosome"/>
</dbReference>
<evidence type="ECO:0000313" key="1">
    <source>
        <dbReference type="EMBL" id="BBO34027.1"/>
    </source>
</evidence>
<organism evidence="1 2">
    <name type="scientific">Lacipirellula parvula</name>
    <dbReference type="NCBI Taxonomy" id="2650471"/>
    <lineage>
        <taxon>Bacteria</taxon>
        <taxon>Pseudomonadati</taxon>
        <taxon>Planctomycetota</taxon>
        <taxon>Planctomycetia</taxon>
        <taxon>Pirellulales</taxon>
        <taxon>Lacipirellulaceae</taxon>
        <taxon>Lacipirellula</taxon>
    </lineage>
</organism>
<evidence type="ECO:0000313" key="2">
    <source>
        <dbReference type="Proteomes" id="UP000326837"/>
    </source>
</evidence>
<accession>A0A5K7XDC1</accession>
<name>A0A5K7XDC1_9BACT</name>
<reference evidence="2" key="1">
    <citation type="submission" date="2019-10" db="EMBL/GenBank/DDBJ databases">
        <title>Lacipirellula parvula gen. nov., sp. nov., representing a lineage of planctomycetes widespread in freshwater anoxic habitats, and description of the family Lacipirellulaceae.</title>
        <authorList>
            <person name="Dedysh S.N."/>
            <person name="Kulichevskaya I.S."/>
            <person name="Beletsky A.V."/>
            <person name="Rakitin A.L."/>
            <person name="Mardanov A.V."/>
            <person name="Ivanova A.A."/>
            <person name="Saltykova V.X."/>
            <person name="Rijpstra W.I.C."/>
            <person name="Sinninghe Damste J.S."/>
            <person name="Ravin N.V."/>
        </authorList>
    </citation>
    <scope>NUCLEOTIDE SEQUENCE [LARGE SCALE GENOMIC DNA]</scope>
    <source>
        <strain evidence="2">PX69</strain>
    </source>
</reference>
<dbReference type="EMBL" id="AP021861">
    <property type="protein sequence ID" value="BBO34027.1"/>
    <property type="molecule type" value="Genomic_DNA"/>
</dbReference>
<dbReference type="AlphaFoldDB" id="A0A5K7XDC1"/>